<keyword evidence="1" id="KW-0812">Transmembrane</keyword>
<dbReference type="Proteomes" id="UP000182101">
    <property type="component" value="Chromosome"/>
</dbReference>
<dbReference type="EMBL" id="CP018024">
    <property type="protein sequence ID" value="APD88516.1"/>
    <property type="molecule type" value="Genomic_DNA"/>
</dbReference>
<evidence type="ECO:0000256" key="1">
    <source>
        <dbReference type="SAM" id="Phobius"/>
    </source>
</evidence>
<evidence type="ECO:0000313" key="2">
    <source>
        <dbReference type="EMBL" id="APD88516.1"/>
    </source>
</evidence>
<keyword evidence="1" id="KW-1133">Transmembrane helix</keyword>
<gene>
    <name evidence="2" type="ORF">BM524_01095</name>
</gene>
<protein>
    <submittedName>
        <fullName evidence="2">Uncharacterized protein</fullName>
    </submittedName>
</protein>
<feature type="transmembrane region" description="Helical" evidence="1">
    <location>
        <begin position="42"/>
        <end position="60"/>
    </location>
</feature>
<organism evidence="2 3">
    <name type="scientific">Alteromonas mediterranea</name>
    <dbReference type="NCBI Taxonomy" id="314275"/>
    <lineage>
        <taxon>Bacteria</taxon>
        <taxon>Pseudomonadati</taxon>
        <taxon>Pseudomonadota</taxon>
        <taxon>Gammaproteobacteria</taxon>
        <taxon>Alteromonadales</taxon>
        <taxon>Alteromonadaceae</taxon>
        <taxon>Alteromonas/Salinimonas group</taxon>
        <taxon>Alteromonas</taxon>
    </lineage>
</organism>
<accession>A0AAC9NQB2</accession>
<reference evidence="2 3" key="1">
    <citation type="submission" date="2016-11" db="EMBL/GenBank/DDBJ databases">
        <title>Networking in microbes: conjugative elements and plasmids in the genus Alteromonas.</title>
        <authorList>
            <person name="Lopez-Perez M."/>
            <person name="Ramon-Marco N."/>
            <person name="Rodriguez-Valera F."/>
        </authorList>
    </citation>
    <scope>NUCLEOTIDE SEQUENCE [LARGE SCALE GENOMIC DNA]</scope>
    <source>
        <strain evidence="2 3">CP48</strain>
    </source>
</reference>
<proteinExistence type="predicted"/>
<dbReference type="AlphaFoldDB" id="A0AAC9NQB2"/>
<name>A0AAC9NQB2_9ALTE</name>
<keyword evidence="1" id="KW-0472">Membrane</keyword>
<evidence type="ECO:0000313" key="3">
    <source>
        <dbReference type="Proteomes" id="UP000182101"/>
    </source>
</evidence>
<sequence>MSDDIKTSALIKRKMGGEAIYLQRKSCLFTAYFRILNHVQRTYFYIFRVNVLLSMIVCIAEEMKSYQ</sequence>